<keyword evidence="4" id="KW-1185">Reference proteome</keyword>
<evidence type="ECO:0000313" key="4">
    <source>
        <dbReference type="Proteomes" id="UP001174909"/>
    </source>
</evidence>
<evidence type="ECO:0000313" key="3">
    <source>
        <dbReference type="EMBL" id="CAI7996928.1"/>
    </source>
</evidence>
<evidence type="ECO:0000256" key="2">
    <source>
        <dbReference type="ARBA" id="ARBA00022737"/>
    </source>
</evidence>
<dbReference type="InterPro" id="IPR050216">
    <property type="entry name" value="LRR_domain-containing"/>
</dbReference>
<dbReference type="EMBL" id="CASHTH010000285">
    <property type="protein sequence ID" value="CAI7996928.1"/>
    <property type="molecule type" value="Genomic_DNA"/>
</dbReference>
<dbReference type="SMART" id="SM00369">
    <property type="entry name" value="LRR_TYP"/>
    <property type="match status" value="1"/>
</dbReference>
<dbReference type="PANTHER" id="PTHR48051">
    <property type="match status" value="1"/>
</dbReference>
<comment type="caution">
    <text evidence="3">The sequence shown here is derived from an EMBL/GenBank/DDBJ whole genome shotgun (WGS) entry which is preliminary data.</text>
</comment>
<dbReference type="Gene3D" id="3.80.10.10">
    <property type="entry name" value="Ribonuclease Inhibitor"/>
    <property type="match status" value="1"/>
</dbReference>
<dbReference type="PROSITE" id="PS51450">
    <property type="entry name" value="LRR"/>
    <property type="match status" value="1"/>
</dbReference>
<dbReference type="AlphaFoldDB" id="A0AA35W643"/>
<name>A0AA35W643_GEOBA</name>
<keyword evidence="1" id="KW-0433">Leucine-rich repeat</keyword>
<dbReference type="InterPro" id="IPR032675">
    <property type="entry name" value="LRR_dom_sf"/>
</dbReference>
<dbReference type="PANTHER" id="PTHR48051:SF54">
    <property type="entry name" value="LEUCINE-RICH REPEAT-CONTAINING PROTEIN"/>
    <property type="match status" value="1"/>
</dbReference>
<keyword evidence="2" id="KW-0677">Repeat</keyword>
<gene>
    <name evidence="3" type="ORF">GBAR_LOCUS1997</name>
</gene>
<dbReference type="GO" id="GO:0005737">
    <property type="term" value="C:cytoplasm"/>
    <property type="evidence" value="ECO:0007669"/>
    <property type="project" value="TreeGrafter"/>
</dbReference>
<accession>A0AA35W643</accession>
<proteinExistence type="predicted"/>
<dbReference type="InterPro" id="IPR001611">
    <property type="entry name" value="Leu-rich_rpt"/>
</dbReference>
<dbReference type="InterPro" id="IPR003591">
    <property type="entry name" value="Leu-rich_rpt_typical-subtyp"/>
</dbReference>
<sequence length="117" mass="12838">RDTDSRSQLTSSLPDTLSQLKSLKSLHLSHNKLSTFPPHLCQLSHLLFADLSTNQIAEIPAENVETKGAKSRRTHSSWDLGGIPPSLLSSSAISLLCTSGIYIANLFQNRELEDLPE</sequence>
<dbReference type="Pfam" id="PF00560">
    <property type="entry name" value="LRR_1"/>
    <property type="match status" value="1"/>
</dbReference>
<dbReference type="SUPFAM" id="SSF52075">
    <property type="entry name" value="Outer arm dynein light chain 1"/>
    <property type="match status" value="1"/>
</dbReference>
<protein>
    <submittedName>
        <fullName evidence="3">Leucine-rich repeat-containing protein 57</fullName>
    </submittedName>
</protein>
<feature type="non-terminal residue" evidence="3">
    <location>
        <position position="1"/>
    </location>
</feature>
<dbReference type="Proteomes" id="UP001174909">
    <property type="component" value="Unassembled WGS sequence"/>
</dbReference>
<reference evidence="3" key="1">
    <citation type="submission" date="2023-03" db="EMBL/GenBank/DDBJ databases">
        <authorList>
            <person name="Steffen K."/>
            <person name="Cardenas P."/>
        </authorList>
    </citation>
    <scope>NUCLEOTIDE SEQUENCE</scope>
</reference>
<evidence type="ECO:0000256" key="1">
    <source>
        <dbReference type="ARBA" id="ARBA00022614"/>
    </source>
</evidence>
<organism evidence="3 4">
    <name type="scientific">Geodia barretti</name>
    <name type="common">Barrett's horny sponge</name>
    <dbReference type="NCBI Taxonomy" id="519541"/>
    <lineage>
        <taxon>Eukaryota</taxon>
        <taxon>Metazoa</taxon>
        <taxon>Porifera</taxon>
        <taxon>Demospongiae</taxon>
        <taxon>Heteroscleromorpha</taxon>
        <taxon>Tetractinellida</taxon>
        <taxon>Astrophorina</taxon>
        <taxon>Geodiidae</taxon>
        <taxon>Geodia</taxon>
    </lineage>
</organism>